<dbReference type="eggNOG" id="KOG3627">
    <property type="taxonomic scope" value="Eukaryota"/>
</dbReference>
<dbReference type="PROSITE" id="PS50240">
    <property type="entry name" value="TRYPSIN_DOM"/>
    <property type="match status" value="2"/>
</dbReference>
<dbReference type="InParanoid" id="G3N6C2"/>
<feature type="domain" description="Peptidase S1" evidence="7">
    <location>
        <begin position="61"/>
        <end position="291"/>
    </location>
</feature>
<dbReference type="PROSITE" id="PS00134">
    <property type="entry name" value="TRYPSIN_HIS"/>
    <property type="match status" value="1"/>
</dbReference>
<evidence type="ECO:0000313" key="9">
    <source>
        <dbReference type="Proteomes" id="UP000007635"/>
    </source>
</evidence>
<dbReference type="GO" id="GO:0006508">
    <property type="term" value="P:proteolysis"/>
    <property type="evidence" value="ECO:0007669"/>
    <property type="project" value="UniProtKB-KW"/>
</dbReference>
<proteinExistence type="predicted"/>
<dbReference type="Proteomes" id="UP000007635">
    <property type="component" value="Chromosome IV"/>
</dbReference>
<dbReference type="InterPro" id="IPR001314">
    <property type="entry name" value="Peptidase_S1A"/>
</dbReference>
<dbReference type="RefSeq" id="XP_040029979.1">
    <property type="nucleotide sequence ID" value="XM_040174045.1"/>
</dbReference>
<dbReference type="AlphaFoldDB" id="G3N6C2"/>
<dbReference type="Gene3D" id="2.40.10.10">
    <property type="entry name" value="Trypsin-like serine proteases"/>
    <property type="match status" value="2"/>
</dbReference>
<dbReference type="STRING" id="69293.ENSGACP00000000847"/>
<dbReference type="PRINTS" id="PR00722">
    <property type="entry name" value="CHYMOTRYPSIN"/>
</dbReference>
<dbReference type="FunFam" id="2.40.10.10:FF:000003">
    <property type="entry name" value="Transmembrane serine protease 3"/>
    <property type="match status" value="1"/>
</dbReference>
<keyword evidence="9" id="KW-1185">Reference proteome</keyword>
<sequence>MLPVCLLLAHSALSWSLIQNPLNGTLNGTLQDPEIFSGYFGFRDVSGVRCFSPEQELESRIIGGQEAWANSWPWQVSLQFASMPACGGAIIAPLWVVSAAHCFKRFNKASSWMVLAGKHDLDNPHEPRQQLVGVSEIQNPPGYNPLTKESDLALLRLQTPLVFNSFVRPIDLWMSPLPLFSECTITGWGSTRENGPRVNRLQEVNVTILPPEACDEYYRGRIQPSMFCAGKHTGGADACQGDSGGPLACFTGSRYELAGLVSWGVGCGREKRPGVYSKIQQHTLWMSEVMDQHGVYADDVNTKESMCGMLQSSSCEKVPGLATLFVSKSGGVSVGNVTEPCPFFWPWQVSLQANGRHYCSGVLIQGQWVLTAQHCNVRAEDDVVLGVHDLRFSSSQTVPVDEVFNLPQDGSFPPGSDLSLLRLAVTARFGSNVSPICVPDEEDNEDLDASWSCVTAGWGVSKAAEPVDPERLHHVGLTLVNKTSCREKWGALVTDSHICSHPAGSISCMGDSGAPLVCHRRGAYFLFGVVTWGSRRCQADKPAVFSRVSEYYSWISNITKDP</sequence>
<dbReference type="InterPro" id="IPR018114">
    <property type="entry name" value="TRYPSIN_HIS"/>
</dbReference>
<dbReference type="MEROPS" id="S01.B88"/>
<reference evidence="8 9" key="1">
    <citation type="journal article" date="2021" name="G3 (Bethesda)">
        <title>Improved contiguity of the threespine stickleback genome using long-read sequencing.</title>
        <authorList>
            <person name="Nath S."/>
            <person name="Shaw D.E."/>
            <person name="White M.A."/>
        </authorList>
    </citation>
    <scope>NUCLEOTIDE SEQUENCE [LARGE SCALE GENOMIC DNA]</scope>
    <source>
        <strain evidence="8 9">Lake Benthic</strain>
    </source>
</reference>
<dbReference type="InterPro" id="IPR001254">
    <property type="entry name" value="Trypsin_dom"/>
</dbReference>
<evidence type="ECO:0000259" key="7">
    <source>
        <dbReference type="PROSITE" id="PS50240"/>
    </source>
</evidence>
<dbReference type="SMART" id="SM00020">
    <property type="entry name" value="Tryp_SPc"/>
    <property type="match status" value="2"/>
</dbReference>
<evidence type="ECO:0000256" key="6">
    <source>
        <dbReference type="SAM" id="SignalP"/>
    </source>
</evidence>
<feature type="chain" id="PRO_5043545433" description="Peptidase S1 domain-containing protein" evidence="6">
    <location>
        <begin position="17"/>
        <end position="562"/>
    </location>
</feature>
<evidence type="ECO:0000256" key="5">
    <source>
        <dbReference type="RuleBase" id="RU363034"/>
    </source>
</evidence>
<keyword evidence="4" id="KW-1015">Disulfide bond</keyword>
<evidence type="ECO:0000256" key="3">
    <source>
        <dbReference type="ARBA" id="ARBA00022825"/>
    </source>
</evidence>
<keyword evidence="6" id="KW-0732">Signal</keyword>
<feature type="signal peptide" evidence="6">
    <location>
        <begin position="1"/>
        <end position="16"/>
    </location>
</feature>
<dbReference type="PANTHER" id="PTHR24252">
    <property type="entry name" value="ACROSIN-RELATED"/>
    <property type="match status" value="1"/>
</dbReference>
<feature type="domain" description="Peptidase S1" evidence="7">
    <location>
        <begin position="333"/>
        <end position="560"/>
    </location>
</feature>
<name>G3N6C2_GASAC</name>
<dbReference type="PANTHER" id="PTHR24252:SF18">
    <property type="entry name" value="OVOCHYMASE 1"/>
    <property type="match status" value="1"/>
</dbReference>
<dbReference type="InterPro" id="IPR043504">
    <property type="entry name" value="Peptidase_S1_PA_chymotrypsin"/>
</dbReference>
<keyword evidence="2 5" id="KW-0378">Hydrolase</keyword>
<organism evidence="8 9">
    <name type="scientific">Gasterosteus aculeatus aculeatus</name>
    <name type="common">three-spined stickleback</name>
    <dbReference type="NCBI Taxonomy" id="481459"/>
    <lineage>
        <taxon>Eukaryota</taxon>
        <taxon>Metazoa</taxon>
        <taxon>Chordata</taxon>
        <taxon>Craniata</taxon>
        <taxon>Vertebrata</taxon>
        <taxon>Euteleostomi</taxon>
        <taxon>Actinopterygii</taxon>
        <taxon>Neopterygii</taxon>
        <taxon>Teleostei</taxon>
        <taxon>Neoteleostei</taxon>
        <taxon>Acanthomorphata</taxon>
        <taxon>Eupercaria</taxon>
        <taxon>Perciformes</taxon>
        <taxon>Cottioidei</taxon>
        <taxon>Gasterosteales</taxon>
        <taxon>Gasterosteidae</taxon>
        <taxon>Gasterosteus</taxon>
    </lineage>
</organism>
<dbReference type="CDD" id="cd00190">
    <property type="entry name" value="Tryp_SPc"/>
    <property type="match status" value="2"/>
</dbReference>
<reference evidence="8" key="3">
    <citation type="submission" date="2025-09" db="UniProtKB">
        <authorList>
            <consortium name="Ensembl"/>
        </authorList>
    </citation>
    <scope>IDENTIFICATION</scope>
</reference>
<dbReference type="RefSeq" id="XP_040029977.1">
    <property type="nucleotide sequence ID" value="XM_040174043.1"/>
</dbReference>
<dbReference type="InterPro" id="IPR009003">
    <property type="entry name" value="Peptidase_S1_PA"/>
</dbReference>
<evidence type="ECO:0000256" key="2">
    <source>
        <dbReference type="ARBA" id="ARBA00022801"/>
    </source>
</evidence>
<evidence type="ECO:0000256" key="1">
    <source>
        <dbReference type="ARBA" id="ARBA00022670"/>
    </source>
</evidence>
<dbReference type="Bgee" id="ENSGACG00000000658">
    <property type="expression patterns" value="Expressed in diencephalon and 2 other cell types or tissues"/>
</dbReference>
<evidence type="ECO:0000313" key="8">
    <source>
        <dbReference type="Ensembl" id="ENSGACP00000000847.2"/>
    </source>
</evidence>
<dbReference type="CTD" id="341350"/>
<dbReference type="FunFam" id="2.40.10.10:FF:000118">
    <property type="entry name" value="Chymotrypsinogen A"/>
    <property type="match status" value="1"/>
</dbReference>
<keyword evidence="3 5" id="KW-0720">Serine protease</keyword>
<accession>G3N6C2</accession>
<keyword evidence="1 5" id="KW-0645">Protease</keyword>
<dbReference type="Ensembl" id="ENSGACT00000000847.2">
    <property type="protein sequence ID" value="ENSGACP00000000847.2"/>
    <property type="gene ID" value="ENSGACG00000000658.2"/>
</dbReference>
<dbReference type="GO" id="GO:0004252">
    <property type="term" value="F:serine-type endopeptidase activity"/>
    <property type="evidence" value="ECO:0007669"/>
    <property type="project" value="InterPro"/>
</dbReference>
<dbReference type="InterPro" id="IPR033116">
    <property type="entry name" value="TRYPSIN_SER"/>
</dbReference>
<dbReference type="RefSeq" id="XP_040029978.1">
    <property type="nucleotide sequence ID" value="XM_040174044.1"/>
</dbReference>
<dbReference type="PROSITE" id="PS00135">
    <property type="entry name" value="TRYPSIN_SER"/>
    <property type="match status" value="1"/>
</dbReference>
<dbReference type="Pfam" id="PF00089">
    <property type="entry name" value="Trypsin"/>
    <property type="match status" value="2"/>
</dbReference>
<dbReference type="GeneID" id="120817632"/>
<evidence type="ECO:0000256" key="4">
    <source>
        <dbReference type="ARBA" id="ARBA00023157"/>
    </source>
</evidence>
<dbReference type="SUPFAM" id="SSF50494">
    <property type="entry name" value="Trypsin-like serine proteases"/>
    <property type="match status" value="2"/>
</dbReference>
<reference evidence="8" key="2">
    <citation type="submission" date="2025-08" db="UniProtKB">
        <authorList>
            <consortium name="Ensembl"/>
        </authorList>
    </citation>
    <scope>IDENTIFICATION</scope>
</reference>
<dbReference type="GeneTree" id="ENSGT00940000163017"/>
<protein>
    <recommendedName>
        <fullName evidence="7">Peptidase S1 domain-containing protein</fullName>
    </recommendedName>
</protein>